<evidence type="ECO:0000313" key="4">
    <source>
        <dbReference type="Proteomes" id="UP000193588"/>
    </source>
</evidence>
<evidence type="ECO:0000256" key="2">
    <source>
        <dbReference type="SAM" id="Coils"/>
    </source>
</evidence>
<dbReference type="Proteomes" id="UP000193588">
    <property type="component" value="Unassembled WGS sequence"/>
</dbReference>
<sequence length="419" mass="46606">MGLMALREKQSDLAGTIASLTKDLESVRVKVKEATNEELMAQLEADRDTMNAALDAAKTELSETEEEIEEEEAKVKALADKGAKQMQKKKAAEMIDVEKYLASEQAMADFETVIRETAGEDREDVQKAWQESLAAKGITNSEMLLPKGVITAIEDAFENAGEIFAVFDHTGLVTYRSAMNTASGRARGHKKGNEKNERDITLKDKEVRAMFIFDYFKVDKETLKENQETGALMKYLMKEMPRALVAEIERAAVIGDGRADDDKYKIKTFEPVIKADAAYATKKESSDDLMTDLVLLDAEITAEGDRYLFMSRQTLGKMKVAKNPVGQFLYPLGTDFAALLGVKKIFTPEWFTEENTDALAIEVVGKAYKLVGDKTIDSHENFVLAVNKHEFLQEIYSGGALMKPKSAGYLVAKKKGKKE</sequence>
<dbReference type="RefSeq" id="WP_085639651.1">
    <property type="nucleotide sequence ID" value="NZ_NDXJ01000015.1"/>
</dbReference>
<evidence type="ECO:0000256" key="1">
    <source>
        <dbReference type="ARBA" id="ARBA00004328"/>
    </source>
</evidence>
<dbReference type="InterPro" id="IPR009559">
    <property type="entry name" value="Lactococcus_phage_c2_MCP"/>
</dbReference>
<proteinExistence type="predicted"/>
<accession>A0A1X4JJJ4</accession>
<comment type="caution">
    <text evidence="3">The sequence shown here is derived from an EMBL/GenBank/DDBJ whole genome shotgun (WGS) entry which is preliminary data.</text>
</comment>
<dbReference type="EMBL" id="NDXJ01000015">
    <property type="protein sequence ID" value="OSP88828.1"/>
    <property type="molecule type" value="Genomic_DNA"/>
</dbReference>
<comment type="subcellular location">
    <subcellularLocation>
        <location evidence="1">Virion</location>
    </subcellularLocation>
</comment>
<organism evidence="3 4">
    <name type="scientific">Weissella cibaria</name>
    <dbReference type="NCBI Taxonomy" id="137591"/>
    <lineage>
        <taxon>Bacteria</taxon>
        <taxon>Bacillati</taxon>
        <taxon>Bacillota</taxon>
        <taxon>Bacilli</taxon>
        <taxon>Lactobacillales</taxon>
        <taxon>Lactobacillaceae</taxon>
        <taxon>Weissella</taxon>
    </lineage>
</organism>
<gene>
    <name evidence="3" type="ORF">B9D04_09565</name>
</gene>
<dbReference type="Pfam" id="PF06673">
    <property type="entry name" value="L_lactis_ph-MCP"/>
    <property type="match status" value="1"/>
</dbReference>
<evidence type="ECO:0000313" key="3">
    <source>
        <dbReference type="EMBL" id="OSP88828.1"/>
    </source>
</evidence>
<protein>
    <submittedName>
        <fullName evidence="3">Phage major capsid protein</fullName>
    </submittedName>
</protein>
<dbReference type="InterPro" id="IPR024455">
    <property type="entry name" value="Phage_capsid"/>
</dbReference>
<reference evidence="3 4" key="1">
    <citation type="submission" date="2017-04" db="EMBL/GenBank/DDBJ databases">
        <title>The genome sequence of Weissella cibaria isolated from wild Drosophila.</title>
        <authorList>
            <person name="Ricks N.J."/>
            <person name="Carroll C."/>
            <person name="Walters A."/>
            <person name="Newell P.D."/>
            <person name="Chaston J.M."/>
        </authorList>
    </citation>
    <scope>NUCLEOTIDE SEQUENCE [LARGE SCALE GENOMIC DNA]</scope>
    <source>
        <strain evidence="3 4">DmW_103</strain>
    </source>
</reference>
<dbReference type="AlphaFoldDB" id="A0A1X4JJJ4"/>
<feature type="coiled-coil region" evidence="2">
    <location>
        <begin position="17"/>
        <end position="81"/>
    </location>
</feature>
<dbReference type="SUPFAM" id="SSF56563">
    <property type="entry name" value="Major capsid protein gp5"/>
    <property type="match status" value="1"/>
</dbReference>
<keyword evidence="2" id="KW-0175">Coiled coil</keyword>
<name>A0A1X4JJJ4_9LACO</name>
<dbReference type="NCBIfam" id="TIGR01554">
    <property type="entry name" value="major_cap_HK97"/>
    <property type="match status" value="1"/>
</dbReference>